<organism evidence="3 4">
    <name type="scientific">Enterococcus durans</name>
    <dbReference type="NCBI Taxonomy" id="53345"/>
    <lineage>
        <taxon>Bacteria</taxon>
        <taxon>Bacillati</taxon>
        <taxon>Bacillota</taxon>
        <taxon>Bacilli</taxon>
        <taxon>Lactobacillales</taxon>
        <taxon>Enterococcaceae</taxon>
        <taxon>Enterococcus</taxon>
    </lineage>
</organism>
<dbReference type="InterPro" id="IPR057253">
    <property type="entry name" value="CoiA-like_N"/>
</dbReference>
<name>A0A367CIH2_9ENTE</name>
<feature type="domain" description="Competence protein CoiA nuclease-like" evidence="1">
    <location>
        <begin position="59"/>
        <end position="190"/>
    </location>
</feature>
<feature type="domain" description="Competence protein CoiA-like N-terminal" evidence="2">
    <location>
        <begin position="14"/>
        <end position="53"/>
    </location>
</feature>
<dbReference type="InterPro" id="IPR021176">
    <property type="entry name" value="Competence-induced_CoiA"/>
</dbReference>
<dbReference type="PIRSF" id="PIRSF007487">
    <property type="entry name" value="Competence-induced_CoiA_bac"/>
    <property type="match status" value="1"/>
</dbReference>
<accession>A0A367CIH2</accession>
<dbReference type="Proteomes" id="UP000252797">
    <property type="component" value="Unassembled WGS sequence"/>
</dbReference>
<evidence type="ECO:0000259" key="2">
    <source>
        <dbReference type="Pfam" id="PF25164"/>
    </source>
</evidence>
<evidence type="ECO:0000313" key="4">
    <source>
        <dbReference type="Proteomes" id="UP000252797"/>
    </source>
</evidence>
<protein>
    <recommendedName>
        <fullName evidence="5">Competence protein CoiA</fullName>
    </recommendedName>
</protein>
<reference evidence="3 4" key="1">
    <citation type="submission" date="2015-06" db="EMBL/GenBank/DDBJ databases">
        <title>The Genome Sequence of Enterococcus durans 4EA1.</title>
        <authorList>
            <consortium name="The Broad Institute Genomics Platform"/>
            <consortium name="The Broad Institute Genome Sequencing Center for Infectious Disease"/>
            <person name="Earl A.M."/>
            <person name="Van Tyne D."/>
            <person name="Lebreton F."/>
            <person name="Saavedra J.T."/>
            <person name="Gilmore M.S."/>
            <person name="Manson Mcguire A."/>
            <person name="Clock S."/>
            <person name="Crupain M."/>
            <person name="Rangan U."/>
            <person name="Young S."/>
            <person name="Abouelleil A."/>
            <person name="Cao P."/>
            <person name="Chapman S.B."/>
            <person name="Griggs A."/>
            <person name="Priest M."/>
            <person name="Shea T."/>
            <person name="Wortman J."/>
            <person name="Nusbaum C."/>
            <person name="Birren B."/>
        </authorList>
    </citation>
    <scope>NUCLEOTIDE SEQUENCE [LARGE SCALE GENOMIC DNA]</scope>
    <source>
        <strain evidence="3 4">4EA1</strain>
    </source>
</reference>
<dbReference type="InterPro" id="IPR010330">
    <property type="entry name" value="CoiA_nuc"/>
</dbReference>
<comment type="caution">
    <text evidence="3">The sequence shown here is derived from an EMBL/GenBank/DDBJ whole genome shotgun (WGS) entry which is preliminary data.</text>
</comment>
<proteinExistence type="predicted"/>
<dbReference type="STRING" id="53345.LIU_03750"/>
<dbReference type="AlphaFoldDB" id="A0A367CIH2"/>
<dbReference type="RefSeq" id="WP_005879415.1">
    <property type="nucleotide sequence ID" value="NZ_CABGKX010000007.1"/>
</dbReference>
<dbReference type="Pfam" id="PF06054">
    <property type="entry name" value="CoiA_nuc"/>
    <property type="match status" value="1"/>
</dbReference>
<gene>
    <name evidence="3" type="ORF">EA71_00493</name>
</gene>
<dbReference type="EMBL" id="LEPB01000001">
    <property type="protein sequence ID" value="RCA12286.1"/>
    <property type="molecule type" value="Genomic_DNA"/>
</dbReference>
<evidence type="ECO:0008006" key="5">
    <source>
        <dbReference type="Google" id="ProtNLM"/>
    </source>
</evidence>
<sequence>MLYAIDKKGKQFPAQKVTKEHLLFCPVCQGRVVLKNGKQKSAHFAHKSRKVCTGFSEGETAEHLNLKQVVFDWLQRHSTNSVIHLEGYLPKIRQRPDVLYETLAIEIQCSTLPYRRFEERTNTYQKNGYVVWWIIGNNFLKNKKLTMIEKRFCAFNESCGLHLWQLDWKKRQLILRYHMKETINGKITYEKKSWLFFSGVLPKLFNETVGEIKPEILSKRVTYKRWLQQQLFSRHPKYIKLQGICYTYQRHLLYLPDWMYRDSYFFFYFKELVFLYRILYEEVSIREAHKSNYGRYLRWLQKLFAYKKSWQFPLVRESIIYSSFYEECRLYSMCKPN</sequence>
<dbReference type="Pfam" id="PF25164">
    <property type="entry name" value="CoiA_N"/>
    <property type="match status" value="1"/>
</dbReference>
<evidence type="ECO:0000313" key="3">
    <source>
        <dbReference type="EMBL" id="RCA12286.1"/>
    </source>
</evidence>
<evidence type="ECO:0000259" key="1">
    <source>
        <dbReference type="Pfam" id="PF06054"/>
    </source>
</evidence>